<keyword evidence="2" id="KW-0812">Transmembrane</keyword>
<evidence type="ECO:0000313" key="3">
    <source>
        <dbReference type="EMBL" id="KIW92546.1"/>
    </source>
</evidence>
<gene>
    <name evidence="3" type="ORF">Z519_06393</name>
</gene>
<evidence type="ECO:0000256" key="2">
    <source>
        <dbReference type="SAM" id="Phobius"/>
    </source>
</evidence>
<feature type="region of interest" description="Disordered" evidence="1">
    <location>
        <begin position="164"/>
        <end position="236"/>
    </location>
</feature>
<keyword evidence="4" id="KW-1185">Reference proteome</keyword>
<keyword evidence="2" id="KW-0472">Membrane</keyword>
<keyword evidence="2" id="KW-1133">Transmembrane helix</keyword>
<sequence length="260" mass="29373">MVISKIPGLNYLTPLTLLVARSAIFLLLLRSHISYQRMSFSGIKKNYMGRYGTTIVGDINDSVNIGPPKAEETTTAHSPQYVTHIPQRQAAELWPIHHNITVQYLDSAARPYLFAHFAWAILLQVKPFVTASFSRHVIRISTNGEGKAEYKLEHLSGLQLQDYYGGRESQGATPKRKSNTDTVGDEDDFMGPSGEDSDVNMDNGWEDTMDERQQRGKERRKQTSNETMVEEDNRAQVLSQLKTRFEEALGGGRDDIPQQR</sequence>
<accession>A0A0D2ERP7</accession>
<feature type="compositionally biased region" description="Acidic residues" evidence="1">
    <location>
        <begin position="183"/>
        <end position="209"/>
    </location>
</feature>
<reference evidence="3" key="1">
    <citation type="submission" date="2015-01" db="EMBL/GenBank/DDBJ databases">
        <title>The Genome Sequence of Cladophialophora bantiana CBS 173.52.</title>
        <authorList>
            <consortium name="The Broad Institute Genomics Platform"/>
            <person name="Cuomo C."/>
            <person name="de Hoog S."/>
            <person name="Gorbushina A."/>
            <person name="Stielow B."/>
            <person name="Teixiera M."/>
            <person name="Abouelleil A."/>
            <person name="Chapman S.B."/>
            <person name="Priest M."/>
            <person name="Young S.K."/>
            <person name="Wortman J."/>
            <person name="Nusbaum C."/>
            <person name="Birren B."/>
        </authorList>
    </citation>
    <scope>NUCLEOTIDE SEQUENCE [LARGE SCALE GENOMIC DNA]</scope>
    <source>
        <strain evidence="3">CBS 173.52</strain>
    </source>
</reference>
<dbReference type="VEuPathDB" id="FungiDB:Z519_06393"/>
<dbReference type="Proteomes" id="UP000053789">
    <property type="component" value="Unassembled WGS sequence"/>
</dbReference>
<name>A0A0D2ERP7_CLAB1</name>
<dbReference type="AlphaFoldDB" id="A0A0D2ERP7"/>
<protein>
    <submittedName>
        <fullName evidence="3">Uncharacterized protein</fullName>
    </submittedName>
</protein>
<feature type="transmembrane region" description="Helical" evidence="2">
    <location>
        <begin position="12"/>
        <end position="29"/>
    </location>
</feature>
<organism evidence="3 4">
    <name type="scientific">Cladophialophora bantiana (strain ATCC 10958 / CBS 173.52 / CDC B-1940 / NIH 8579)</name>
    <name type="common">Xylohypha bantiana</name>
    <dbReference type="NCBI Taxonomy" id="1442370"/>
    <lineage>
        <taxon>Eukaryota</taxon>
        <taxon>Fungi</taxon>
        <taxon>Dikarya</taxon>
        <taxon>Ascomycota</taxon>
        <taxon>Pezizomycotina</taxon>
        <taxon>Eurotiomycetes</taxon>
        <taxon>Chaetothyriomycetidae</taxon>
        <taxon>Chaetothyriales</taxon>
        <taxon>Herpotrichiellaceae</taxon>
        <taxon>Cladophialophora</taxon>
    </lineage>
</organism>
<proteinExistence type="predicted"/>
<evidence type="ECO:0000313" key="4">
    <source>
        <dbReference type="Proteomes" id="UP000053789"/>
    </source>
</evidence>
<dbReference type="EMBL" id="KN846988">
    <property type="protein sequence ID" value="KIW92546.1"/>
    <property type="molecule type" value="Genomic_DNA"/>
</dbReference>
<evidence type="ECO:0000256" key="1">
    <source>
        <dbReference type="SAM" id="MobiDB-lite"/>
    </source>
</evidence>
<dbReference type="OrthoDB" id="4120490at2759"/>
<dbReference type="GeneID" id="27699321"/>
<dbReference type="RefSeq" id="XP_016619215.1">
    <property type="nucleotide sequence ID" value="XM_016764133.1"/>
</dbReference>
<dbReference type="HOGENOM" id="CLU_1069581_0_0_1"/>